<accession>A0A2I0V0D1</accession>
<name>A0A2I0V0D1_9BACI</name>
<sequence>MIIGTILLAFALPVGIVLAADLLNEQRHSTTLSNHS</sequence>
<reference evidence="1 2" key="1">
    <citation type="submission" date="2017-10" db="EMBL/GenBank/DDBJ databases">
        <title>Draft genome of Lysinibacillus fusiformis strain Juneja, a laboratory-derived pathogen of Drosophila melanogaster.</title>
        <authorList>
            <person name="Smith B.R."/>
            <person name="Unckless R.L."/>
        </authorList>
    </citation>
    <scope>NUCLEOTIDE SEQUENCE [LARGE SCALE GENOMIC DNA]</scope>
    <source>
        <strain evidence="1 2">Juneja</strain>
    </source>
</reference>
<proteinExistence type="predicted"/>
<dbReference type="EMBL" id="PDFK01000003">
    <property type="protein sequence ID" value="PKU51672.1"/>
    <property type="molecule type" value="Genomic_DNA"/>
</dbReference>
<dbReference type="Proteomes" id="UP000234956">
    <property type="component" value="Unassembled WGS sequence"/>
</dbReference>
<evidence type="ECO:0000313" key="1">
    <source>
        <dbReference type="EMBL" id="PKU51672.1"/>
    </source>
</evidence>
<protein>
    <submittedName>
        <fullName evidence="1">Transcriptional regulator</fullName>
    </submittedName>
</protein>
<evidence type="ECO:0000313" key="2">
    <source>
        <dbReference type="Proteomes" id="UP000234956"/>
    </source>
</evidence>
<comment type="caution">
    <text evidence="1">The sequence shown here is derived from an EMBL/GenBank/DDBJ whole genome shotgun (WGS) entry which is preliminary data.</text>
</comment>
<organism evidence="1 2">
    <name type="scientific">Lysinibacillus fusiformis</name>
    <dbReference type="NCBI Taxonomy" id="28031"/>
    <lineage>
        <taxon>Bacteria</taxon>
        <taxon>Bacillati</taxon>
        <taxon>Bacillota</taxon>
        <taxon>Bacilli</taxon>
        <taxon>Bacillales</taxon>
        <taxon>Bacillaceae</taxon>
        <taxon>Lysinibacillus</taxon>
    </lineage>
</organism>
<gene>
    <name evidence="1" type="ORF">CRI88_13365</name>
</gene>
<dbReference type="RefSeq" id="WP_036129103.1">
    <property type="nucleotide sequence ID" value="NZ_JAZBNI010000002.1"/>
</dbReference>
<dbReference type="AlphaFoldDB" id="A0A2I0V0D1"/>